<keyword evidence="3" id="KW-1185">Reference proteome</keyword>
<comment type="caution">
    <text evidence="2">The sequence shown here is derived from an EMBL/GenBank/DDBJ whole genome shotgun (WGS) entry which is preliminary data.</text>
</comment>
<dbReference type="AlphaFoldDB" id="A0A3R9P1F4"/>
<gene>
    <name evidence="2" type="ORF">EDE15_4515</name>
</gene>
<evidence type="ECO:0000259" key="1">
    <source>
        <dbReference type="Pfam" id="PF02371"/>
    </source>
</evidence>
<dbReference type="NCBIfam" id="NF033542">
    <property type="entry name" value="transpos_IS110"/>
    <property type="match status" value="1"/>
</dbReference>
<dbReference type="PANTHER" id="PTHR33055">
    <property type="entry name" value="TRANSPOSASE FOR INSERTION SEQUENCE ELEMENT IS1111A"/>
    <property type="match status" value="1"/>
</dbReference>
<dbReference type="GO" id="GO:0003677">
    <property type="term" value="F:DNA binding"/>
    <property type="evidence" value="ECO:0007669"/>
    <property type="project" value="InterPro"/>
</dbReference>
<proteinExistence type="predicted"/>
<evidence type="ECO:0000313" key="2">
    <source>
        <dbReference type="EMBL" id="RSL18909.1"/>
    </source>
</evidence>
<dbReference type="PANTHER" id="PTHR33055:SF3">
    <property type="entry name" value="PUTATIVE TRANSPOSASE FOR IS117-RELATED"/>
    <property type="match status" value="1"/>
</dbReference>
<protein>
    <submittedName>
        <fullName evidence="2">Transposase IS116/IS110/IS902 family protein</fullName>
    </submittedName>
</protein>
<accession>A0A3R9P1F4</accession>
<dbReference type="Pfam" id="PF02371">
    <property type="entry name" value="Transposase_20"/>
    <property type="match status" value="1"/>
</dbReference>
<sequence length="176" mass="19310">MRLIAAQFVKPFDLRWNEWKTVEDQIKRLSLELERISAADPGCTRIRQIPGIGPIVATAIVAAIGNGAAFRKGRDFAAWLGVVPRQYSTGGKARLLGISKRGNVYLRKILIHGARVAVLRIKRDRAPIGAWLDALDARAPKNVVVVAMANKLARIAWAVLSSGEDYRPNSNMITAS</sequence>
<dbReference type="GO" id="GO:0006313">
    <property type="term" value="P:DNA transposition"/>
    <property type="evidence" value="ECO:0007669"/>
    <property type="project" value="InterPro"/>
</dbReference>
<organism evidence="2 3">
    <name type="scientific">Edaphobacter aggregans</name>
    <dbReference type="NCBI Taxonomy" id="570835"/>
    <lineage>
        <taxon>Bacteria</taxon>
        <taxon>Pseudomonadati</taxon>
        <taxon>Acidobacteriota</taxon>
        <taxon>Terriglobia</taxon>
        <taxon>Terriglobales</taxon>
        <taxon>Acidobacteriaceae</taxon>
        <taxon>Edaphobacter</taxon>
    </lineage>
</organism>
<dbReference type="EMBL" id="RSDW01000001">
    <property type="protein sequence ID" value="RSL18909.1"/>
    <property type="molecule type" value="Genomic_DNA"/>
</dbReference>
<dbReference type="GO" id="GO:0004803">
    <property type="term" value="F:transposase activity"/>
    <property type="evidence" value="ECO:0007669"/>
    <property type="project" value="InterPro"/>
</dbReference>
<reference evidence="2 3" key="1">
    <citation type="submission" date="2018-12" db="EMBL/GenBank/DDBJ databases">
        <title>Sequencing of bacterial isolates from soil warming experiment in Harvard Forest, Massachusetts, USA.</title>
        <authorList>
            <person name="Deangelis K."/>
        </authorList>
    </citation>
    <scope>NUCLEOTIDE SEQUENCE [LARGE SCALE GENOMIC DNA]</scope>
    <source>
        <strain evidence="2 3">EB153</strain>
    </source>
</reference>
<dbReference type="Proteomes" id="UP000269669">
    <property type="component" value="Unassembled WGS sequence"/>
</dbReference>
<dbReference type="InterPro" id="IPR003346">
    <property type="entry name" value="Transposase_20"/>
</dbReference>
<evidence type="ECO:0000313" key="3">
    <source>
        <dbReference type="Proteomes" id="UP000269669"/>
    </source>
</evidence>
<name>A0A3R9P1F4_9BACT</name>
<dbReference type="InterPro" id="IPR047650">
    <property type="entry name" value="Transpos_IS110"/>
</dbReference>
<dbReference type="RefSeq" id="WP_409513319.1">
    <property type="nucleotide sequence ID" value="NZ_RSDW01000001.1"/>
</dbReference>
<feature type="domain" description="Transposase IS116/IS110/IS902 C-terminal" evidence="1">
    <location>
        <begin position="43"/>
        <end position="122"/>
    </location>
</feature>